<keyword evidence="2 6" id="KW-0808">Transferase</keyword>
<evidence type="ECO:0000259" key="7">
    <source>
        <dbReference type="Pfam" id="PF00294"/>
    </source>
</evidence>
<evidence type="ECO:0000313" key="8">
    <source>
        <dbReference type="EMBL" id="SIQ07062.1"/>
    </source>
</evidence>
<reference evidence="9" key="1">
    <citation type="submission" date="2017-01" db="EMBL/GenBank/DDBJ databases">
        <authorList>
            <person name="Varghese N."/>
            <person name="Submissions S."/>
        </authorList>
    </citation>
    <scope>NUCLEOTIDE SEQUENCE [LARGE SCALE GENOMIC DNA]</scope>
    <source>
        <strain evidence="9">3bp</strain>
    </source>
</reference>
<evidence type="ECO:0000256" key="4">
    <source>
        <dbReference type="ARBA" id="ARBA00022777"/>
    </source>
</evidence>
<dbReference type="GO" id="GO:0005524">
    <property type="term" value="F:ATP binding"/>
    <property type="evidence" value="ECO:0007669"/>
    <property type="project" value="UniProtKB-KW"/>
</dbReference>
<dbReference type="InterPro" id="IPR029056">
    <property type="entry name" value="Ribokinase-like"/>
</dbReference>
<accession>A0A1N6PS39</accession>
<name>A0A1N6PS39_9MICO</name>
<dbReference type="EMBL" id="FTMI01000002">
    <property type="protein sequence ID" value="SIQ07062.1"/>
    <property type="molecule type" value="Genomic_DNA"/>
</dbReference>
<comment type="similarity">
    <text evidence="1">Belongs to the carbohydrate kinase PfkB family.</text>
</comment>
<organism evidence="8 9">
    <name type="scientific">Cellulosimicrobium aquatile</name>
    <dbReference type="NCBI Taxonomy" id="1612203"/>
    <lineage>
        <taxon>Bacteria</taxon>
        <taxon>Bacillati</taxon>
        <taxon>Actinomycetota</taxon>
        <taxon>Actinomycetes</taxon>
        <taxon>Micrococcales</taxon>
        <taxon>Promicromonosporaceae</taxon>
        <taxon>Cellulosimicrobium</taxon>
    </lineage>
</organism>
<evidence type="ECO:0000256" key="6">
    <source>
        <dbReference type="PIRNR" id="PIRNR000535"/>
    </source>
</evidence>
<dbReference type="Pfam" id="PF00294">
    <property type="entry name" value="PfkB"/>
    <property type="match status" value="1"/>
</dbReference>
<gene>
    <name evidence="8" type="ORF">SAMN05518682_1074</name>
</gene>
<protein>
    <recommendedName>
        <fullName evidence="7">Carbohydrate kinase PfkB domain-containing protein</fullName>
    </recommendedName>
</protein>
<dbReference type="InterPro" id="IPR011611">
    <property type="entry name" value="PfkB_dom"/>
</dbReference>
<dbReference type="PANTHER" id="PTHR46566">
    <property type="entry name" value="1-PHOSPHOFRUCTOKINASE-RELATED"/>
    <property type="match status" value="1"/>
</dbReference>
<dbReference type="RefSeq" id="WP_076404196.1">
    <property type="nucleotide sequence ID" value="NZ_FTMI01000002.1"/>
</dbReference>
<dbReference type="SUPFAM" id="SSF53613">
    <property type="entry name" value="Ribokinase-like"/>
    <property type="match status" value="1"/>
</dbReference>
<dbReference type="Gene3D" id="3.40.1190.20">
    <property type="match status" value="1"/>
</dbReference>
<keyword evidence="9" id="KW-1185">Reference proteome</keyword>
<dbReference type="AlphaFoldDB" id="A0A1N6PS39"/>
<dbReference type="PIRSF" id="PIRSF000535">
    <property type="entry name" value="1PFK/6PFK/LacC"/>
    <property type="match status" value="1"/>
</dbReference>
<dbReference type="PANTHER" id="PTHR46566:SF5">
    <property type="entry name" value="1-PHOSPHOFRUCTOKINASE"/>
    <property type="match status" value="1"/>
</dbReference>
<feature type="domain" description="Carbohydrate kinase PfkB" evidence="7">
    <location>
        <begin position="25"/>
        <end position="317"/>
    </location>
</feature>
<evidence type="ECO:0000313" key="9">
    <source>
        <dbReference type="Proteomes" id="UP000186235"/>
    </source>
</evidence>
<sequence length="340" mass="33625">MTAGPRTGLVPVRVVALTPNPAWDVTYGVDRLLPGASLRVRSVVARAGGKGVNVARVARTLGAPSVAVCPLGGPLAGPFAADLDADGQPSAVVPVAGAVRQSVAVVPAEAGGEDGGHPTVLNEPGAALDDAEWAALVTACVAQVRAPDVAPGSPDRGQGAVVATVSGSLPPGTTRERVGRLVAALREAGARVHVDVSGPGLLWAADAGADLLKPNRSELVEGTGVDDPSLAVAELLRRGAGAVVVTDGERGLTAYEPGPDAGAPVVVGRARLGTPVAGNPTGAGDAAMAALAVDPDQPWARRLALAAATSAAAVLQPVAGAVDRADVDRLLAHVLTEPES</sequence>
<evidence type="ECO:0000256" key="2">
    <source>
        <dbReference type="ARBA" id="ARBA00022679"/>
    </source>
</evidence>
<dbReference type="Proteomes" id="UP000186235">
    <property type="component" value="Unassembled WGS sequence"/>
</dbReference>
<dbReference type="InterPro" id="IPR017583">
    <property type="entry name" value="Tagatose/fructose_Pkinase"/>
</dbReference>
<proteinExistence type="inferred from homology"/>
<keyword evidence="5" id="KW-0067">ATP-binding</keyword>
<keyword evidence="3" id="KW-0547">Nucleotide-binding</keyword>
<evidence type="ECO:0000256" key="3">
    <source>
        <dbReference type="ARBA" id="ARBA00022741"/>
    </source>
</evidence>
<dbReference type="GO" id="GO:0008443">
    <property type="term" value="F:phosphofructokinase activity"/>
    <property type="evidence" value="ECO:0007669"/>
    <property type="project" value="TreeGrafter"/>
</dbReference>
<dbReference type="GO" id="GO:0005829">
    <property type="term" value="C:cytosol"/>
    <property type="evidence" value="ECO:0007669"/>
    <property type="project" value="TreeGrafter"/>
</dbReference>
<evidence type="ECO:0000256" key="5">
    <source>
        <dbReference type="ARBA" id="ARBA00022840"/>
    </source>
</evidence>
<keyword evidence="4" id="KW-0418">Kinase</keyword>
<evidence type="ECO:0000256" key="1">
    <source>
        <dbReference type="ARBA" id="ARBA00010688"/>
    </source>
</evidence>